<dbReference type="RefSeq" id="WP_209288347.1">
    <property type="nucleotide sequence ID" value="NZ_JACVEW010000022.1"/>
</dbReference>
<evidence type="ECO:0000256" key="1">
    <source>
        <dbReference type="ARBA" id="ARBA00022741"/>
    </source>
</evidence>
<dbReference type="Gene3D" id="3.40.50.300">
    <property type="entry name" value="P-loop containing nucleotide triphosphate hydrolases"/>
    <property type="match status" value="1"/>
</dbReference>
<sequence length="370" mass="42093">MSSVHGPLKAYRDARAAGFVEDPAQAEAARWLQSCFDAVHRNESDASGVYLWGRVGRGKTWLMDLFHRQVECPARRQHFHHFMRDVHQRLFRLNGTADPLSALVSELASEVKVLCLDEFFVSDIGDAVILGGLVRRLFEQGVVMVMTSNQPPHKLYENGFNRERFLPAIKAIEAQMQVVALDGEQDHRLHPGQVQQRYWVRQGRDSHLAELFRYQQRGQARSGPVLANNRTVQSLQHDDHQLWCTYAQLCEAPLAAADYIELCDRFSHVLLSDVPVLTTERSLRGIARGTEDGAELVSAGERELPRLSAKDNGVRRFIALVDECYDRRVPLWIEAEVPMDALYPDGHLGFAFRRTLSRLKEMQFSRFGTG</sequence>
<dbReference type="NCBIfam" id="NF040713">
    <property type="entry name" value="ZapE"/>
    <property type="match status" value="1"/>
</dbReference>
<keyword evidence="4" id="KW-1185">Reference proteome</keyword>
<dbReference type="InterPro" id="IPR005654">
    <property type="entry name" value="ATPase_AFG1-like"/>
</dbReference>
<keyword evidence="3" id="KW-0131">Cell cycle</keyword>
<evidence type="ECO:0000256" key="2">
    <source>
        <dbReference type="ARBA" id="ARBA00022840"/>
    </source>
</evidence>
<dbReference type="EMBL" id="JACVEW010000022">
    <property type="protein sequence ID" value="MBP0049663.1"/>
    <property type="molecule type" value="Genomic_DNA"/>
</dbReference>
<dbReference type="GO" id="GO:0051301">
    <property type="term" value="P:cell division"/>
    <property type="evidence" value="ECO:0007669"/>
    <property type="project" value="UniProtKB-KW"/>
</dbReference>
<accession>A0ABS3ZEE7</accession>
<proteinExistence type="predicted"/>
<comment type="caution">
    <text evidence="3">The sequence shown here is derived from an EMBL/GenBank/DDBJ whole genome shotgun (WGS) entry which is preliminary data.</text>
</comment>
<dbReference type="PANTHER" id="PTHR12169:SF6">
    <property type="entry name" value="AFG1-LIKE ATPASE"/>
    <property type="match status" value="1"/>
</dbReference>
<keyword evidence="1" id="KW-0547">Nucleotide-binding</keyword>
<name>A0ABS3ZEE7_9GAMM</name>
<protein>
    <submittedName>
        <fullName evidence="3">Cell division protein ZapE</fullName>
    </submittedName>
</protein>
<keyword evidence="3" id="KW-0132">Cell division</keyword>
<reference evidence="3 4" key="1">
    <citation type="submission" date="2020-09" db="EMBL/GenBank/DDBJ databases">
        <authorList>
            <person name="Tanuku N.R.S."/>
        </authorList>
    </citation>
    <scope>NUCLEOTIDE SEQUENCE [LARGE SCALE GENOMIC DNA]</scope>
    <source>
        <strain evidence="3 4">AK62</strain>
    </source>
</reference>
<dbReference type="SUPFAM" id="SSF52540">
    <property type="entry name" value="P-loop containing nucleoside triphosphate hydrolases"/>
    <property type="match status" value="1"/>
</dbReference>
<dbReference type="Pfam" id="PF03969">
    <property type="entry name" value="AFG1_ATPase"/>
    <property type="match status" value="2"/>
</dbReference>
<keyword evidence="2" id="KW-0067">ATP-binding</keyword>
<organism evidence="3 4">
    <name type="scientific">Marinobacterium alkalitolerans</name>
    <dbReference type="NCBI Taxonomy" id="1542925"/>
    <lineage>
        <taxon>Bacteria</taxon>
        <taxon>Pseudomonadati</taxon>
        <taxon>Pseudomonadota</taxon>
        <taxon>Gammaproteobacteria</taxon>
        <taxon>Oceanospirillales</taxon>
        <taxon>Oceanospirillaceae</taxon>
        <taxon>Marinobacterium</taxon>
    </lineage>
</organism>
<evidence type="ECO:0000313" key="4">
    <source>
        <dbReference type="Proteomes" id="UP000810171"/>
    </source>
</evidence>
<evidence type="ECO:0000313" key="3">
    <source>
        <dbReference type="EMBL" id="MBP0049663.1"/>
    </source>
</evidence>
<dbReference type="PANTHER" id="PTHR12169">
    <property type="entry name" value="ATPASE N2B"/>
    <property type="match status" value="1"/>
</dbReference>
<dbReference type="Proteomes" id="UP000810171">
    <property type="component" value="Unassembled WGS sequence"/>
</dbReference>
<gene>
    <name evidence="3" type="ORF">H9C73_13075</name>
</gene>
<dbReference type="InterPro" id="IPR027417">
    <property type="entry name" value="P-loop_NTPase"/>
</dbReference>